<dbReference type="Proteomes" id="UP001417504">
    <property type="component" value="Unassembled WGS sequence"/>
</dbReference>
<gene>
    <name evidence="2" type="ORF">Sjap_024513</name>
</gene>
<dbReference type="AlphaFoldDB" id="A0AAP0HP15"/>
<evidence type="ECO:0000313" key="2">
    <source>
        <dbReference type="EMBL" id="KAK9091336.1"/>
    </source>
</evidence>
<name>A0AAP0HP15_9MAGN</name>
<comment type="caution">
    <text evidence="2">The sequence shown here is derived from an EMBL/GenBank/DDBJ whole genome shotgun (WGS) entry which is preliminary data.</text>
</comment>
<proteinExistence type="predicted"/>
<reference evidence="2 3" key="1">
    <citation type="submission" date="2024-01" db="EMBL/GenBank/DDBJ databases">
        <title>Genome assemblies of Stephania.</title>
        <authorList>
            <person name="Yang L."/>
        </authorList>
    </citation>
    <scope>NUCLEOTIDE SEQUENCE [LARGE SCALE GENOMIC DNA]</scope>
    <source>
        <strain evidence="2">QJT</strain>
        <tissue evidence="2">Leaf</tissue>
    </source>
</reference>
<evidence type="ECO:0000256" key="1">
    <source>
        <dbReference type="SAM" id="Phobius"/>
    </source>
</evidence>
<keyword evidence="3" id="KW-1185">Reference proteome</keyword>
<protein>
    <submittedName>
        <fullName evidence="2">Uncharacterized protein</fullName>
    </submittedName>
</protein>
<feature type="transmembrane region" description="Helical" evidence="1">
    <location>
        <begin position="228"/>
        <end position="252"/>
    </location>
</feature>
<keyword evidence="1" id="KW-0812">Transmembrane</keyword>
<feature type="transmembrane region" description="Helical" evidence="1">
    <location>
        <begin position="157"/>
        <end position="177"/>
    </location>
</feature>
<sequence>MLRSTNPLNVLSLLCFLAYILLPLSRRNHEDGSDSGTSRDVEMRRLTAIPAEVASGLQFQSVFSVIITRSMRNMLIVVLPMMLAQTQGSSSSSSSSGDVERGAIIAMPPESSNGEGEIIAMPAESCNGQALSGGERTRGMDKEHSILLNPQSLGLKVLGIWIVPTLIGAMSYISQVVVANGHAKPKQKLLLHICSGVTVATCVPGVVLFIFCIIQWKKNPIRDLIIKWMIILGFGSAVVNIVGPVIAFGFFYW</sequence>
<feature type="transmembrane region" description="Helical" evidence="1">
    <location>
        <begin position="6"/>
        <end position="24"/>
    </location>
</feature>
<organism evidence="2 3">
    <name type="scientific">Stephania japonica</name>
    <dbReference type="NCBI Taxonomy" id="461633"/>
    <lineage>
        <taxon>Eukaryota</taxon>
        <taxon>Viridiplantae</taxon>
        <taxon>Streptophyta</taxon>
        <taxon>Embryophyta</taxon>
        <taxon>Tracheophyta</taxon>
        <taxon>Spermatophyta</taxon>
        <taxon>Magnoliopsida</taxon>
        <taxon>Ranunculales</taxon>
        <taxon>Menispermaceae</taxon>
        <taxon>Menispermoideae</taxon>
        <taxon>Cissampelideae</taxon>
        <taxon>Stephania</taxon>
    </lineage>
</organism>
<evidence type="ECO:0000313" key="3">
    <source>
        <dbReference type="Proteomes" id="UP001417504"/>
    </source>
</evidence>
<keyword evidence="1" id="KW-0472">Membrane</keyword>
<accession>A0AAP0HP15</accession>
<keyword evidence="1" id="KW-1133">Transmembrane helix</keyword>
<dbReference type="EMBL" id="JBBNAE010000010">
    <property type="protein sequence ID" value="KAK9091336.1"/>
    <property type="molecule type" value="Genomic_DNA"/>
</dbReference>
<feature type="transmembrane region" description="Helical" evidence="1">
    <location>
        <begin position="189"/>
        <end position="216"/>
    </location>
</feature>